<dbReference type="InterPro" id="IPR007053">
    <property type="entry name" value="LRAT_dom"/>
</dbReference>
<comment type="similarity">
    <text evidence="1">Belongs to the H-rev107 family.</text>
</comment>
<dbReference type="PANTHER" id="PTHR13943:SF77">
    <property type="entry name" value="LRAT DOMAIN-CONTAINING PROTEIN"/>
    <property type="match status" value="1"/>
</dbReference>
<evidence type="ECO:0000256" key="5">
    <source>
        <dbReference type="SAM" id="Phobius"/>
    </source>
</evidence>
<keyword evidence="5" id="KW-0472">Membrane</keyword>
<accession>A0A7L2CZW7</accession>
<feature type="non-terminal residue" evidence="7">
    <location>
        <position position="1"/>
    </location>
</feature>
<dbReference type="GO" id="GO:0070292">
    <property type="term" value="P:N-acylphosphatidylethanolamine metabolic process"/>
    <property type="evidence" value="ECO:0007669"/>
    <property type="project" value="TreeGrafter"/>
</dbReference>
<evidence type="ECO:0000259" key="6">
    <source>
        <dbReference type="PROSITE" id="PS51934"/>
    </source>
</evidence>
<sequence>PNPGDMIEIKQPGHHHWALYMGHGYVIHVTPVGENSLPVSAGNGTVHTRKLKVKKQVLEDVARYETCGVNNKYDRSRTPRPVKEILQRAEKCIGKEVEYDVLGSSCEHFVTELRYGEAVAKQVSVTGAAAAIGGVLAGAATLVGMALSR</sequence>
<dbReference type="GO" id="GO:0005737">
    <property type="term" value="C:cytoplasm"/>
    <property type="evidence" value="ECO:0007669"/>
    <property type="project" value="TreeGrafter"/>
</dbReference>
<dbReference type="GO" id="GO:0008970">
    <property type="term" value="F:phospholipase A1 activity"/>
    <property type="evidence" value="ECO:0007669"/>
    <property type="project" value="TreeGrafter"/>
</dbReference>
<comment type="caution">
    <text evidence="7">The sequence shown here is derived from an EMBL/GenBank/DDBJ whole genome shotgun (WGS) entry which is preliminary data.</text>
</comment>
<dbReference type="PANTHER" id="PTHR13943">
    <property type="entry name" value="HRAS-LIKE SUPPRESSOR - RELATED"/>
    <property type="match status" value="1"/>
</dbReference>
<keyword evidence="3" id="KW-0378">Hydrolase</keyword>
<protein>
    <submittedName>
        <fullName evidence="7">HRSL1 enzyme</fullName>
    </submittedName>
</protein>
<feature type="transmembrane region" description="Helical" evidence="5">
    <location>
        <begin position="123"/>
        <end position="147"/>
    </location>
</feature>
<dbReference type="GO" id="GO:0016410">
    <property type="term" value="F:N-acyltransferase activity"/>
    <property type="evidence" value="ECO:0007669"/>
    <property type="project" value="TreeGrafter"/>
</dbReference>
<evidence type="ECO:0000313" key="8">
    <source>
        <dbReference type="Proteomes" id="UP000519684"/>
    </source>
</evidence>
<proteinExistence type="inferred from homology"/>
<keyword evidence="8" id="KW-1185">Reference proteome</keyword>
<keyword evidence="2" id="KW-0808">Transferase</keyword>
<dbReference type="Gene3D" id="3.90.1720.10">
    <property type="entry name" value="endopeptidase domain like (from Nostoc punctiforme)"/>
    <property type="match status" value="1"/>
</dbReference>
<keyword evidence="5" id="KW-1133">Transmembrane helix</keyword>
<evidence type="ECO:0000256" key="3">
    <source>
        <dbReference type="ARBA" id="ARBA00022801"/>
    </source>
</evidence>
<reference evidence="7 8" key="1">
    <citation type="submission" date="2019-09" db="EMBL/GenBank/DDBJ databases">
        <title>Bird 10,000 Genomes (B10K) Project - Family phase.</title>
        <authorList>
            <person name="Zhang G."/>
        </authorList>
    </citation>
    <scope>NUCLEOTIDE SEQUENCE [LARGE SCALE GENOMIC DNA]</scope>
    <source>
        <strain evidence="7">B10K-DU-001-17</strain>
        <tissue evidence="7">Muscle</tissue>
    </source>
</reference>
<feature type="domain" description="LRAT" evidence="6">
    <location>
        <begin position="6"/>
        <end position="122"/>
    </location>
</feature>
<dbReference type="AlphaFoldDB" id="A0A7L2CZW7"/>
<dbReference type="EMBL" id="VWYD01012177">
    <property type="protein sequence ID" value="NXQ42741.1"/>
    <property type="molecule type" value="Genomic_DNA"/>
</dbReference>
<name>A0A7L2CZW7_CATFU</name>
<evidence type="ECO:0000256" key="2">
    <source>
        <dbReference type="ARBA" id="ARBA00022679"/>
    </source>
</evidence>
<dbReference type="Proteomes" id="UP000519684">
    <property type="component" value="Unassembled WGS sequence"/>
</dbReference>
<dbReference type="PROSITE" id="PS51934">
    <property type="entry name" value="LRAT"/>
    <property type="match status" value="1"/>
</dbReference>
<dbReference type="InterPro" id="IPR051496">
    <property type="entry name" value="H-rev107_PLA/AT"/>
</dbReference>
<evidence type="ECO:0000256" key="1">
    <source>
        <dbReference type="ARBA" id="ARBA00007824"/>
    </source>
</evidence>
<feature type="non-terminal residue" evidence="7">
    <location>
        <position position="149"/>
    </location>
</feature>
<dbReference type="Pfam" id="PF04970">
    <property type="entry name" value="LRAT"/>
    <property type="match status" value="1"/>
</dbReference>
<gene>
    <name evidence="7" type="primary">Hrasls_4</name>
    <name evidence="7" type="ORF">CATFUS_R14897</name>
</gene>
<keyword evidence="5" id="KW-0812">Transmembrane</keyword>
<evidence type="ECO:0000313" key="7">
    <source>
        <dbReference type="EMBL" id="NXQ42741.1"/>
    </source>
</evidence>
<dbReference type="GO" id="GO:0004623">
    <property type="term" value="F:phospholipase A2 activity"/>
    <property type="evidence" value="ECO:0007669"/>
    <property type="project" value="TreeGrafter"/>
</dbReference>
<keyword evidence="4" id="KW-0443">Lipid metabolism</keyword>
<organism evidence="7 8">
    <name type="scientific">Catharus fuscescens</name>
    <name type="common">Veery</name>
    <name type="synonym">Turdus fuscescens</name>
    <dbReference type="NCBI Taxonomy" id="159581"/>
    <lineage>
        <taxon>Eukaryota</taxon>
        <taxon>Metazoa</taxon>
        <taxon>Chordata</taxon>
        <taxon>Craniata</taxon>
        <taxon>Vertebrata</taxon>
        <taxon>Euteleostomi</taxon>
        <taxon>Archelosauria</taxon>
        <taxon>Archosauria</taxon>
        <taxon>Dinosauria</taxon>
        <taxon>Saurischia</taxon>
        <taxon>Theropoda</taxon>
        <taxon>Coelurosauria</taxon>
        <taxon>Aves</taxon>
        <taxon>Neognathae</taxon>
        <taxon>Neoaves</taxon>
        <taxon>Telluraves</taxon>
        <taxon>Australaves</taxon>
        <taxon>Passeriformes</taxon>
        <taxon>Turdidae</taxon>
        <taxon>Catharus</taxon>
    </lineage>
</organism>
<evidence type="ECO:0000256" key="4">
    <source>
        <dbReference type="ARBA" id="ARBA00023098"/>
    </source>
</evidence>